<evidence type="ECO:0000313" key="8">
    <source>
        <dbReference type="Proteomes" id="UP000605201"/>
    </source>
</evidence>
<dbReference type="Pfam" id="PF03976">
    <property type="entry name" value="PPK2"/>
    <property type="match status" value="1"/>
</dbReference>
<dbReference type="Gene3D" id="3.40.50.300">
    <property type="entry name" value="P-loop containing nucleotide triphosphate hydrolases"/>
    <property type="match status" value="1"/>
</dbReference>
<gene>
    <name evidence="7" type="primary">ppk2</name>
    <name evidence="7" type="ORF">H8D96_03255</name>
</gene>
<reference evidence="7 8" key="1">
    <citation type="submission" date="2020-08" db="EMBL/GenBank/DDBJ databases">
        <title>Bridging the membrane lipid divide: bacteria of the FCB group superphylum have the potential to synthesize archaeal ether lipids.</title>
        <authorList>
            <person name="Villanueva L."/>
            <person name="Von Meijenfeldt F.A.B."/>
            <person name="Westbye A.B."/>
            <person name="Yadav S."/>
            <person name="Hopmans E.C."/>
            <person name="Dutilh B.E."/>
            <person name="Sinninghe Damste J.S."/>
        </authorList>
    </citation>
    <scope>NUCLEOTIDE SEQUENCE [LARGE SCALE GENOMIC DNA]</scope>
    <source>
        <strain evidence="7">NIOZ-UU17</strain>
    </source>
</reference>
<name>A0A8J6NYK4_9BACT</name>
<evidence type="ECO:0000256" key="3">
    <source>
        <dbReference type="ARBA" id="ARBA00022777"/>
    </source>
</evidence>
<evidence type="ECO:0000259" key="6">
    <source>
        <dbReference type="Pfam" id="PF03976"/>
    </source>
</evidence>
<evidence type="ECO:0000256" key="5">
    <source>
        <dbReference type="SAM" id="MobiDB-lite"/>
    </source>
</evidence>
<dbReference type="AlphaFoldDB" id="A0A8J6NYK4"/>
<dbReference type="InterPro" id="IPR022488">
    <property type="entry name" value="PPK2-related"/>
</dbReference>
<dbReference type="InterPro" id="IPR022486">
    <property type="entry name" value="PPK2_PA0141"/>
</dbReference>
<evidence type="ECO:0000313" key="7">
    <source>
        <dbReference type="EMBL" id="MBC8430916.1"/>
    </source>
</evidence>
<protein>
    <recommendedName>
        <fullName evidence="4">ADP/GDP-polyphosphate phosphotransferase</fullName>
        <ecNumber evidence="4">2.7.4.-</ecNumber>
    </recommendedName>
    <alternativeName>
        <fullName evidence="4">Polyphosphate kinase PPK2</fullName>
    </alternativeName>
</protein>
<dbReference type="NCBIfam" id="TIGR03707">
    <property type="entry name" value="PPK2_P_aer"/>
    <property type="match status" value="1"/>
</dbReference>
<feature type="region of interest" description="Disordered" evidence="5">
    <location>
        <begin position="1"/>
        <end position="34"/>
    </location>
</feature>
<comment type="caution">
    <text evidence="7">The sequence shown here is derived from an EMBL/GenBank/DDBJ whole genome shotgun (WGS) entry which is preliminary data.</text>
</comment>
<keyword evidence="2 4" id="KW-0808">Transferase</keyword>
<dbReference type="SUPFAM" id="SSF52540">
    <property type="entry name" value="P-loop containing nucleoside triphosphate hydrolases"/>
    <property type="match status" value="1"/>
</dbReference>
<dbReference type="PIRSF" id="PIRSF028756">
    <property type="entry name" value="PPK2_prd"/>
    <property type="match status" value="1"/>
</dbReference>
<comment type="subunit">
    <text evidence="4">Homotetramer.</text>
</comment>
<dbReference type="GO" id="GO:0008976">
    <property type="term" value="F:polyphosphate kinase activity"/>
    <property type="evidence" value="ECO:0007669"/>
    <property type="project" value="UniProtKB-UniRule"/>
</dbReference>
<evidence type="ECO:0000256" key="4">
    <source>
        <dbReference type="RuleBase" id="RU369062"/>
    </source>
</evidence>
<evidence type="ECO:0000256" key="1">
    <source>
        <dbReference type="ARBA" id="ARBA00009924"/>
    </source>
</evidence>
<evidence type="ECO:0000256" key="2">
    <source>
        <dbReference type="ARBA" id="ARBA00022679"/>
    </source>
</evidence>
<dbReference type="GO" id="GO:0006793">
    <property type="term" value="P:phosphorus metabolic process"/>
    <property type="evidence" value="ECO:0007669"/>
    <property type="project" value="InterPro"/>
</dbReference>
<dbReference type="EC" id="2.7.4.-" evidence="4"/>
<dbReference type="PANTHER" id="PTHR34383:SF1">
    <property type="entry name" value="ADP-POLYPHOSPHATE PHOSPHOTRANSFERASE"/>
    <property type="match status" value="1"/>
</dbReference>
<feature type="domain" description="Polyphosphate kinase-2-related" evidence="6">
    <location>
        <begin position="53"/>
        <end position="273"/>
    </location>
</feature>
<organism evidence="7 8">
    <name type="scientific">Candidatus Desulfatibia vada</name>
    <dbReference type="NCBI Taxonomy" id="2841696"/>
    <lineage>
        <taxon>Bacteria</taxon>
        <taxon>Pseudomonadati</taxon>
        <taxon>Thermodesulfobacteriota</taxon>
        <taxon>Desulfobacteria</taxon>
        <taxon>Desulfobacterales</taxon>
        <taxon>Desulfobacterales incertae sedis</taxon>
        <taxon>Candidatus Desulfatibia</taxon>
    </lineage>
</organism>
<comment type="function">
    <text evidence="4">Uses inorganic polyphosphate (polyP) as a donor to convert GDP to GTP or ADP to ATP.</text>
</comment>
<dbReference type="EMBL" id="JACNIG010000093">
    <property type="protein sequence ID" value="MBC8430916.1"/>
    <property type="molecule type" value="Genomic_DNA"/>
</dbReference>
<dbReference type="InterPro" id="IPR027417">
    <property type="entry name" value="P-loop_NTPase"/>
</dbReference>
<dbReference type="PANTHER" id="PTHR34383">
    <property type="entry name" value="POLYPHOSPHATE:AMP PHOSPHOTRANSFERASE-RELATED"/>
    <property type="match status" value="1"/>
</dbReference>
<proteinExistence type="inferred from homology"/>
<keyword evidence="3 4" id="KW-0418">Kinase</keyword>
<accession>A0A8J6NYK4</accession>
<feature type="compositionally biased region" description="Basic residues" evidence="5">
    <location>
        <begin position="1"/>
        <end position="23"/>
    </location>
</feature>
<dbReference type="Proteomes" id="UP000605201">
    <property type="component" value="Unassembled WGS sequence"/>
</dbReference>
<dbReference type="InterPro" id="IPR016898">
    <property type="entry name" value="Polyphosphate_phosphotransfera"/>
</dbReference>
<comment type="similarity">
    <text evidence="1 4">Belongs to the polyphosphate kinase 2 (PPK2) family. Class I subfamily.</text>
</comment>
<sequence>MAKEKKKKKSKEKGKKKEKKLKKSLTEHTSFKNLNKKKTKTRQAVWVKKFTLEYEEELNRLQIELLKWQKHVIANEDRILLLFEGRDAAGKGGTIKRILEHLNPRGARVVALLKPSDRERTQWYFQRYIHQLPSGGEIVLFDRSWYNRAMVEPTMGFCTDEENKRFLKDTPMLESMLVKNGIILFKFFFSVSKEEQLRRFNARETDPLKQYKISPVDREAQEKWDDYTVRKFQMLNETNRTISPWTIIRSDNKKKARLNCLRHILSNVEYKGKISQEELQPDPEIVVSGIDEIRFMEDHLMTGVELPG</sequence>